<organism evidence="5 6">
    <name type="scientific">Nocardioides panacisoli</name>
    <dbReference type="NCBI Taxonomy" id="627624"/>
    <lineage>
        <taxon>Bacteria</taxon>
        <taxon>Bacillati</taxon>
        <taxon>Actinomycetota</taxon>
        <taxon>Actinomycetes</taxon>
        <taxon>Propionibacteriales</taxon>
        <taxon>Nocardioidaceae</taxon>
        <taxon>Nocardioides</taxon>
    </lineage>
</organism>
<protein>
    <submittedName>
        <fullName evidence="5">Nucleoside hydrolase</fullName>
    </submittedName>
</protein>
<comment type="caution">
    <text evidence="5">The sequence shown here is derived from an EMBL/GenBank/DDBJ whole genome shotgun (WGS) entry which is preliminary data.</text>
</comment>
<dbReference type="RefSeq" id="WP_344775231.1">
    <property type="nucleotide sequence ID" value="NZ_BAABAH010000006.1"/>
</dbReference>
<dbReference type="Pfam" id="PF01156">
    <property type="entry name" value="IU_nuc_hydro"/>
    <property type="match status" value="1"/>
</dbReference>
<evidence type="ECO:0000256" key="2">
    <source>
        <dbReference type="ARBA" id="ARBA00023295"/>
    </source>
</evidence>
<feature type="region of interest" description="Disordered" evidence="3">
    <location>
        <begin position="63"/>
        <end position="101"/>
    </location>
</feature>
<evidence type="ECO:0000256" key="3">
    <source>
        <dbReference type="SAM" id="MobiDB-lite"/>
    </source>
</evidence>
<evidence type="ECO:0000313" key="6">
    <source>
        <dbReference type="Proteomes" id="UP001501821"/>
    </source>
</evidence>
<proteinExistence type="predicted"/>
<keyword evidence="2" id="KW-0326">Glycosidase</keyword>
<dbReference type="InterPro" id="IPR015910">
    <property type="entry name" value="I/U_nuclsd_hydro_CS"/>
</dbReference>
<dbReference type="InterPro" id="IPR036452">
    <property type="entry name" value="Ribo_hydro-like"/>
</dbReference>
<accession>A0ABP7IJE9</accession>
<dbReference type="EMBL" id="BAABAH010000006">
    <property type="protein sequence ID" value="GAA3819674.1"/>
    <property type="molecule type" value="Genomic_DNA"/>
</dbReference>
<dbReference type="Proteomes" id="UP001501821">
    <property type="component" value="Unassembled WGS sequence"/>
</dbReference>
<evidence type="ECO:0000256" key="1">
    <source>
        <dbReference type="ARBA" id="ARBA00022801"/>
    </source>
</evidence>
<gene>
    <name evidence="5" type="ORF">GCM10022242_21730</name>
</gene>
<dbReference type="PANTHER" id="PTHR12304">
    <property type="entry name" value="INOSINE-URIDINE PREFERRING NUCLEOSIDE HYDROLASE"/>
    <property type="match status" value="1"/>
</dbReference>
<keyword evidence="6" id="KW-1185">Reference proteome</keyword>
<evidence type="ECO:0000259" key="4">
    <source>
        <dbReference type="Pfam" id="PF01156"/>
    </source>
</evidence>
<name>A0ABP7IJE9_9ACTN</name>
<dbReference type="GO" id="GO:0016787">
    <property type="term" value="F:hydrolase activity"/>
    <property type="evidence" value="ECO:0007669"/>
    <property type="project" value="UniProtKB-KW"/>
</dbReference>
<dbReference type="SUPFAM" id="SSF53590">
    <property type="entry name" value="Nucleoside hydrolase"/>
    <property type="match status" value="1"/>
</dbReference>
<dbReference type="PANTHER" id="PTHR12304:SF4">
    <property type="entry name" value="URIDINE NUCLEOSIDASE"/>
    <property type="match status" value="1"/>
</dbReference>
<reference evidence="6" key="1">
    <citation type="journal article" date="2019" name="Int. J. Syst. Evol. Microbiol.">
        <title>The Global Catalogue of Microorganisms (GCM) 10K type strain sequencing project: providing services to taxonomists for standard genome sequencing and annotation.</title>
        <authorList>
            <consortium name="The Broad Institute Genomics Platform"/>
            <consortium name="The Broad Institute Genome Sequencing Center for Infectious Disease"/>
            <person name="Wu L."/>
            <person name="Ma J."/>
        </authorList>
    </citation>
    <scope>NUCLEOTIDE SEQUENCE [LARGE SCALE GENOMIC DNA]</scope>
    <source>
        <strain evidence="6">JCM 16953</strain>
    </source>
</reference>
<dbReference type="Gene3D" id="3.90.245.10">
    <property type="entry name" value="Ribonucleoside hydrolase-like"/>
    <property type="match status" value="1"/>
</dbReference>
<keyword evidence="1 5" id="KW-0378">Hydrolase</keyword>
<sequence length="308" mass="32105">MTRTPVILDCDTGTDDAVAILLAALHPALDLLGVCAVWGNHDVRHTTENSLRVLDVIGRGAAAGTGVHPGRNGPVRPRLSPLPSGRDDLEPTLPLPAPTSEPAGDAVEWLVETLRAATQPVALVPTGPLTNVAAAVAADPRVTAAVGRLVVLGGTHRQAGVTPYAERNVWCDPEAAHDVLTAGFRDVLLVTMDATFSAPFTEVEVARLRALGTTAASAAADLVEQRIGYYGGAAPLHDPLAVAALVAPELLTVLRASVEVERADATTYGATRFRAEADERQGAVAVAVAADRDRYVDLLCDVLGRPLD</sequence>
<dbReference type="PROSITE" id="PS01247">
    <property type="entry name" value="IUNH"/>
    <property type="match status" value="1"/>
</dbReference>
<dbReference type="InterPro" id="IPR023186">
    <property type="entry name" value="IUNH"/>
</dbReference>
<evidence type="ECO:0000313" key="5">
    <source>
        <dbReference type="EMBL" id="GAA3819674.1"/>
    </source>
</evidence>
<feature type="domain" description="Inosine/uridine-preferring nucleoside hydrolase" evidence="4">
    <location>
        <begin position="6"/>
        <end position="296"/>
    </location>
</feature>
<dbReference type="InterPro" id="IPR001910">
    <property type="entry name" value="Inosine/uridine_hydrolase_dom"/>
</dbReference>